<sequence>MGGQPEDYINDTLTAASQAHQTSNSNQTLITMRTIRLIKADSLETLPDIQDVPLEGTENALLYMRKLMNSDNQKIYLFHNKAYVYFVKMNQIHPL</sequence>
<keyword evidence="2" id="KW-1185">Reference proteome</keyword>
<dbReference type="AlphaFoldDB" id="A0A563VNP7"/>
<reference evidence="1 2" key="1">
    <citation type="submission" date="2019-01" db="EMBL/GenBank/DDBJ databases">
        <authorList>
            <person name="Brito A."/>
        </authorList>
    </citation>
    <scope>NUCLEOTIDE SEQUENCE [LARGE SCALE GENOMIC DNA]</scope>
    <source>
        <strain evidence="1">1</strain>
    </source>
</reference>
<dbReference type="EMBL" id="CAACVJ010000093">
    <property type="protein sequence ID" value="VEP13090.1"/>
    <property type="molecule type" value="Genomic_DNA"/>
</dbReference>
<evidence type="ECO:0000313" key="2">
    <source>
        <dbReference type="Proteomes" id="UP000320055"/>
    </source>
</evidence>
<name>A0A563VNP7_9CYAN</name>
<proteinExistence type="predicted"/>
<organism evidence="1 2">
    <name type="scientific">Hyella patelloides LEGE 07179</name>
    <dbReference type="NCBI Taxonomy" id="945734"/>
    <lineage>
        <taxon>Bacteria</taxon>
        <taxon>Bacillati</taxon>
        <taxon>Cyanobacteriota</taxon>
        <taxon>Cyanophyceae</taxon>
        <taxon>Pleurocapsales</taxon>
        <taxon>Hyellaceae</taxon>
        <taxon>Hyella</taxon>
    </lineage>
</organism>
<evidence type="ECO:0000313" key="1">
    <source>
        <dbReference type="EMBL" id="VEP13090.1"/>
    </source>
</evidence>
<dbReference type="RefSeq" id="WP_144871301.1">
    <property type="nucleotide sequence ID" value="NZ_LR213932.1"/>
</dbReference>
<accession>A0A563VNP7</accession>
<protein>
    <submittedName>
        <fullName evidence="1">Uncharacterized protein</fullName>
    </submittedName>
</protein>
<gene>
    <name evidence="1" type="ORF">H1P_1820002</name>
</gene>
<dbReference type="Proteomes" id="UP000320055">
    <property type="component" value="Unassembled WGS sequence"/>
</dbReference>